<dbReference type="InterPro" id="IPR001466">
    <property type="entry name" value="Beta-lactam-related"/>
</dbReference>
<dbReference type="EC" id="3.1.1.103" evidence="2"/>
<comment type="caution">
    <text evidence="2">The sequence shown here is derived from an EMBL/GenBank/DDBJ whole genome shotgun (WGS) entry which is preliminary data.</text>
</comment>
<protein>
    <submittedName>
        <fullName evidence="2">Teichoic acid D-alanine hydrolase</fullName>
        <ecNumber evidence="2">3.1.1.103</ecNumber>
    </submittedName>
</protein>
<evidence type="ECO:0000259" key="1">
    <source>
        <dbReference type="Pfam" id="PF00144"/>
    </source>
</evidence>
<dbReference type="RefSeq" id="WP_200659088.1">
    <property type="nucleotide sequence ID" value="NZ_CAJNBH010000012.1"/>
</dbReference>
<evidence type="ECO:0000313" key="2">
    <source>
        <dbReference type="EMBL" id="CAE6781815.1"/>
    </source>
</evidence>
<evidence type="ECO:0000313" key="3">
    <source>
        <dbReference type="Proteomes" id="UP000673821"/>
    </source>
</evidence>
<dbReference type="InterPro" id="IPR012338">
    <property type="entry name" value="Beta-lactam/transpept-like"/>
</dbReference>
<dbReference type="EMBL" id="CAJNBH010000012">
    <property type="protein sequence ID" value="CAE6781815.1"/>
    <property type="molecule type" value="Genomic_DNA"/>
</dbReference>
<dbReference type="InterPro" id="IPR050491">
    <property type="entry name" value="AmpC-like"/>
</dbReference>
<feature type="domain" description="Beta-lactamase-related" evidence="1">
    <location>
        <begin position="30"/>
        <end position="308"/>
    </location>
</feature>
<reference evidence="2 3" key="1">
    <citation type="submission" date="2021-02" db="EMBL/GenBank/DDBJ databases">
        <authorList>
            <person name="Vanwijnsberghe S."/>
        </authorList>
    </citation>
    <scope>NUCLEOTIDE SEQUENCE [LARGE SCALE GENOMIC DNA]</scope>
    <source>
        <strain evidence="2 3">R-69776</strain>
    </source>
</reference>
<dbReference type="PANTHER" id="PTHR46825:SF9">
    <property type="entry name" value="BETA-LACTAMASE-RELATED DOMAIN-CONTAINING PROTEIN"/>
    <property type="match status" value="1"/>
</dbReference>
<keyword evidence="2" id="KW-0378">Hydrolase</keyword>
<dbReference type="SUPFAM" id="SSF56601">
    <property type="entry name" value="beta-lactamase/transpeptidase-like"/>
    <property type="match status" value="1"/>
</dbReference>
<dbReference type="Proteomes" id="UP000673821">
    <property type="component" value="Unassembled WGS sequence"/>
</dbReference>
<organism evidence="2 3">
    <name type="scientific">Paraburkholderia nemoris</name>
    <dbReference type="NCBI Taxonomy" id="2793076"/>
    <lineage>
        <taxon>Bacteria</taxon>
        <taxon>Pseudomonadati</taxon>
        <taxon>Pseudomonadota</taxon>
        <taxon>Betaproteobacteria</taxon>
        <taxon>Burkholderiales</taxon>
        <taxon>Burkholderiaceae</taxon>
        <taxon>Paraburkholderia</taxon>
    </lineage>
</organism>
<dbReference type="GO" id="GO:0016787">
    <property type="term" value="F:hydrolase activity"/>
    <property type="evidence" value="ECO:0007669"/>
    <property type="project" value="UniProtKB-KW"/>
</dbReference>
<gene>
    <name evidence="2" type="primary">fmtA</name>
    <name evidence="2" type="ORF">R69776_04348</name>
</gene>
<keyword evidence="3" id="KW-1185">Reference proteome</keyword>
<dbReference type="Gene3D" id="3.40.710.10">
    <property type="entry name" value="DD-peptidase/beta-lactamase superfamily"/>
    <property type="match status" value="1"/>
</dbReference>
<name>A0ABM8S0E8_9BURK</name>
<accession>A0ABM8S0E8</accession>
<proteinExistence type="predicted"/>
<sequence length="354" mass="38313">MLNNDLPGPTDLDSQVATFLAGSAEAFSGTYLVAINGALRLRGARGLANREFDVPNQPSTRFRIGSITKQFTAALILLLAEEKLIALDEPIGRFLPESNNVWRDVTLRMLLCHRSGIPSYTSLQDFLNEISKVERTPLEVVELVRELPLDFIPGSKALYSNSGYTLLGCVIEQVCAEAYAEVLASRLFEPLGMADTGYDDGLALIPSLASGYIHEDGRWLRAPHIAMSLPFAAGGLFSTVDDLARWHCALHEGPMLHPNSRRVMFADHGDGKGFGIMVKHGKPLIRFHGGGINGFLAAASRVIDENWTADVIVLSNNGNFDPTVKADPFNISNGLLALAVGNPVSAPGIVPFFD</sequence>
<dbReference type="PANTHER" id="PTHR46825">
    <property type="entry name" value="D-ALANYL-D-ALANINE-CARBOXYPEPTIDASE/ENDOPEPTIDASE AMPH"/>
    <property type="match status" value="1"/>
</dbReference>
<dbReference type="Pfam" id="PF00144">
    <property type="entry name" value="Beta-lactamase"/>
    <property type="match status" value="1"/>
</dbReference>